<dbReference type="EMBL" id="CM055092">
    <property type="protein sequence ID" value="KAJ7567758.1"/>
    <property type="molecule type" value="Genomic_DNA"/>
</dbReference>
<gene>
    <name evidence="1" type="ORF">O6H91_01G005700</name>
</gene>
<proteinExistence type="predicted"/>
<accession>A0ACC2EMT7</accession>
<evidence type="ECO:0000313" key="2">
    <source>
        <dbReference type="Proteomes" id="UP001162992"/>
    </source>
</evidence>
<organism evidence="1 2">
    <name type="scientific">Diphasiastrum complanatum</name>
    <name type="common">Issler's clubmoss</name>
    <name type="synonym">Lycopodium complanatum</name>
    <dbReference type="NCBI Taxonomy" id="34168"/>
    <lineage>
        <taxon>Eukaryota</taxon>
        <taxon>Viridiplantae</taxon>
        <taxon>Streptophyta</taxon>
        <taxon>Embryophyta</taxon>
        <taxon>Tracheophyta</taxon>
        <taxon>Lycopodiopsida</taxon>
        <taxon>Lycopodiales</taxon>
        <taxon>Lycopodiaceae</taxon>
        <taxon>Lycopodioideae</taxon>
        <taxon>Diphasiastrum</taxon>
    </lineage>
</organism>
<protein>
    <submittedName>
        <fullName evidence="1">Uncharacterized protein</fullName>
    </submittedName>
</protein>
<reference evidence="2" key="1">
    <citation type="journal article" date="2024" name="Proc. Natl. Acad. Sci. U.S.A.">
        <title>Extraordinary preservation of gene collinearity over three hundred million years revealed in homosporous lycophytes.</title>
        <authorList>
            <person name="Li C."/>
            <person name="Wickell D."/>
            <person name="Kuo L.Y."/>
            <person name="Chen X."/>
            <person name="Nie B."/>
            <person name="Liao X."/>
            <person name="Peng D."/>
            <person name="Ji J."/>
            <person name="Jenkins J."/>
            <person name="Williams M."/>
            <person name="Shu S."/>
            <person name="Plott C."/>
            <person name="Barry K."/>
            <person name="Rajasekar S."/>
            <person name="Grimwood J."/>
            <person name="Han X."/>
            <person name="Sun S."/>
            <person name="Hou Z."/>
            <person name="He W."/>
            <person name="Dai G."/>
            <person name="Sun C."/>
            <person name="Schmutz J."/>
            <person name="Leebens-Mack J.H."/>
            <person name="Li F.W."/>
            <person name="Wang L."/>
        </authorList>
    </citation>
    <scope>NUCLEOTIDE SEQUENCE [LARGE SCALE GENOMIC DNA]</scope>
    <source>
        <strain evidence="2">cv. PW_Plant_1</strain>
    </source>
</reference>
<sequence>MASPRRSPHILVCQTLPSLANCTFFSSFCTPFIPQPSPPPHSPHYAGLHPRGLAHLVTLAFKVSLVPSSSLPLETKEHYARLRSLPALQTLHHTRCLQLKTVRSMQEYTDAKRSRDDGDWDYSPEWWGPQGGSWGRSAGELVYERWSKRGNGLVTVTAHPASTPRAENWPTLERNLLHKLKKGSSLHVNRREQLRVLGSEWRVLRFNDVTWQSVAKVIVVCKERERQVFLLQQANCLAFEYLKSMVAVGLSTVSIGGLNLELVRKGVQQMRVLCIGLGGGSLPLFLAQNLPGAIVEAVEIDDVVISAATEAMGFPASCLTRNRQTSKLAGTKASSMKAFLHAEELYLKQKPVHIASDVQNVQAVDTVEQHCHQILVDKMEMGEVEEALWGDVAERLFVHEADGEEFLLKASQISKLGAEAALCYDLVFVDAYDGNDEIPCQLMEKNGTFLNALSLLLNPTHGTVVVNLHTDAPPPSLLERITGAFSPGFDPSLPHGRAVQATCLTYRDALLGASKTESMFVKNTYARSTLIIDNMPHDVLRGGIALTIAVPWQQNICLTVSKTRMQKIATLNHDEKVVRSGADVARKLLLKGLLGEAKTIQNLLCTSMDLPQRVSRGFRLVH</sequence>
<name>A0ACC2EMT7_DIPCM</name>
<evidence type="ECO:0000313" key="1">
    <source>
        <dbReference type="EMBL" id="KAJ7567758.1"/>
    </source>
</evidence>
<comment type="caution">
    <text evidence="1">The sequence shown here is derived from an EMBL/GenBank/DDBJ whole genome shotgun (WGS) entry which is preliminary data.</text>
</comment>
<dbReference type="Proteomes" id="UP001162992">
    <property type="component" value="Chromosome 1"/>
</dbReference>
<keyword evidence="2" id="KW-1185">Reference proteome</keyword>